<dbReference type="GeneID" id="14911913"/>
<sequence>QSLQTLSLAGTKAITNEALLQLFQKDGENQADTWPSLTDLDLSSLPAVNKEVLAAVATACPALTTLKFQYADVGDEVVEVLPSQLTTLFLGGRYTKDPLYGAFTQRLTSLVNVSFANVEILSFADVYSLAAALPNLRWCQYPRGDVNHWSGNSSVTVKFNERGATTFQFDGARFQFLAVFSRQTIN</sequence>
<keyword evidence="2" id="KW-1185">Reference proteome</keyword>
<dbReference type="AlphaFoldDB" id="L8GEE4"/>
<evidence type="ECO:0008006" key="3">
    <source>
        <dbReference type="Google" id="ProtNLM"/>
    </source>
</evidence>
<protein>
    <recommendedName>
        <fullName evidence="3">Leucine rich repeat domain containing protein</fullName>
    </recommendedName>
</protein>
<gene>
    <name evidence="1" type="ORF">ACA1_122310</name>
</gene>
<dbReference type="RefSeq" id="XP_004333483.1">
    <property type="nucleotide sequence ID" value="XM_004333435.1"/>
</dbReference>
<evidence type="ECO:0000313" key="1">
    <source>
        <dbReference type="EMBL" id="ELR11470.1"/>
    </source>
</evidence>
<dbReference type="InterPro" id="IPR032675">
    <property type="entry name" value="LRR_dom_sf"/>
</dbReference>
<evidence type="ECO:0000313" key="2">
    <source>
        <dbReference type="Proteomes" id="UP000011083"/>
    </source>
</evidence>
<dbReference type="SUPFAM" id="SSF52047">
    <property type="entry name" value="RNI-like"/>
    <property type="match status" value="1"/>
</dbReference>
<proteinExistence type="predicted"/>
<reference evidence="1 2" key="1">
    <citation type="journal article" date="2013" name="Genome Biol.">
        <title>Genome of Acanthamoeba castellanii highlights extensive lateral gene transfer and early evolution of tyrosine kinase signaling.</title>
        <authorList>
            <person name="Clarke M."/>
            <person name="Lohan A.J."/>
            <person name="Liu B."/>
            <person name="Lagkouvardos I."/>
            <person name="Roy S."/>
            <person name="Zafar N."/>
            <person name="Bertelli C."/>
            <person name="Schilde C."/>
            <person name="Kianianmomeni A."/>
            <person name="Burglin T.R."/>
            <person name="Frech C."/>
            <person name="Turcotte B."/>
            <person name="Kopec K.O."/>
            <person name="Synnott J.M."/>
            <person name="Choo C."/>
            <person name="Paponov I."/>
            <person name="Finkler A."/>
            <person name="Soon Heng Tan C."/>
            <person name="Hutchins A.P."/>
            <person name="Weinmeier T."/>
            <person name="Rattei T."/>
            <person name="Chu J.S."/>
            <person name="Gimenez G."/>
            <person name="Irimia M."/>
            <person name="Rigden D.J."/>
            <person name="Fitzpatrick D.A."/>
            <person name="Lorenzo-Morales J."/>
            <person name="Bateman A."/>
            <person name="Chiu C.H."/>
            <person name="Tang P."/>
            <person name="Hegemann P."/>
            <person name="Fromm H."/>
            <person name="Raoult D."/>
            <person name="Greub G."/>
            <person name="Miranda-Saavedra D."/>
            <person name="Chen N."/>
            <person name="Nash P."/>
            <person name="Ginger M.L."/>
            <person name="Horn M."/>
            <person name="Schaap P."/>
            <person name="Caler L."/>
            <person name="Loftus B."/>
        </authorList>
    </citation>
    <scope>NUCLEOTIDE SEQUENCE [LARGE SCALE GENOMIC DNA]</scope>
    <source>
        <strain evidence="1 2">Neff</strain>
    </source>
</reference>
<organism evidence="1 2">
    <name type="scientific">Acanthamoeba castellanii (strain ATCC 30010 / Neff)</name>
    <dbReference type="NCBI Taxonomy" id="1257118"/>
    <lineage>
        <taxon>Eukaryota</taxon>
        <taxon>Amoebozoa</taxon>
        <taxon>Discosea</taxon>
        <taxon>Longamoebia</taxon>
        <taxon>Centramoebida</taxon>
        <taxon>Acanthamoebidae</taxon>
        <taxon>Acanthamoeba</taxon>
    </lineage>
</organism>
<name>L8GEE4_ACACF</name>
<feature type="non-terminal residue" evidence="1">
    <location>
        <position position="1"/>
    </location>
</feature>
<dbReference type="Proteomes" id="UP000011083">
    <property type="component" value="Unassembled WGS sequence"/>
</dbReference>
<dbReference type="KEGG" id="acan:ACA1_122310"/>
<dbReference type="Gene3D" id="3.80.10.10">
    <property type="entry name" value="Ribonuclease Inhibitor"/>
    <property type="match status" value="1"/>
</dbReference>
<accession>L8GEE4</accession>
<dbReference type="VEuPathDB" id="AmoebaDB:ACA1_122310"/>
<dbReference type="EMBL" id="KB008151">
    <property type="protein sequence ID" value="ELR11470.1"/>
    <property type="molecule type" value="Genomic_DNA"/>
</dbReference>